<evidence type="ECO:0000256" key="5">
    <source>
        <dbReference type="SAM" id="MobiDB-lite"/>
    </source>
</evidence>
<evidence type="ECO:0000256" key="1">
    <source>
        <dbReference type="ARBA" id="ARBA00004613"/>
    </source>
</evidence>
<feature type="transmembrane region" description="Helical" evidence="6">
    <location>
        <begin position="172"/>
        <end position="191"/>
    </location>
</feature>
<dbReference type="Proteomes" id="UP001148018">
    <property type="component" value="Unassembled WGS sequence"/>
</dbReference>
<evidence type="ECO:0000256" key="6">
    <source>
        <dbReference type="SAM" id="Phobius"/>
    </source>
</evidence>
<gene>
    <name evidence="8" type="ORF">NHX12_029343</name>
</gene>
<keyword evidence="3 7" id="KW-0732">Signal</keyword>
<dbReference type="SUPFAM" id="SSF50814">
    <property type="entry name" value="Lipocalins"/>
    <property type="match status" value="1"/>
</dbReference>
<dbReference type="PANTHER" id="PTHR11967">
    <property type="entry name" value="ALPHA-1-ACID GLYCOPROTEIN"/>
    <property type="match status" value="1"/>
</dbReference>
<proteinExistence type="predicted"/>
<accession>A0A9Q0INJ4</accession>
<evidence type="ECO:0000256" key="4">
    <source>
        <dbReference type="ARBA" id="ARBA00023180"/>
    </source>
</evidence>
<feature type="compositionally biased region" description="Basic and acidic residues" evidence="5">
    <location>
        <begin position="340"/>
        <end position="360"/>
    </location>
</feature>
<evidence type="ECO:0000313" key="8">
    <source>
        <dbReference type="EMBL" id="KAJ3604603.1"/>
    </source>
</evidence>
<dbReference type="InterPro" id="IPR012674">
    <property type="entry name" value="Calycin"/>
</dbReference>
<keyword evidence="6" id="KW-0472">Membrane</keyword>
<evidence type="ECO:0000256" key="3">
    <source>
        <dbReference type="ARBA" id="ARBA00022729"/>
    </source>
</evidence>
<evidence type="ECO:0000313" key="9">
    <source>
        <dbReference type="Proteomes" id="UP001148018"/>
    </source>
</evidence>
<evidence type="ECO:0000256" key="7">
    <source>
        <dbReference type="SAM" id="SignalP"/>
    </source>
</evidence>
<feature type="transmembrane region" description="Helical" evidence="6">
    <location>
        <begin position="146"/>
        <end position="165"/>
    </location>
</feature>
<protein>
    <submittedName>
        <fullName evidence="8">Uncharacterized protein</fullName>
    </submittedName>
</protein>
<feature type="chain" id="PRO_5040325914" evidence="7">
    <location>
        <begin position="19"/>
        <end position="374"/>
    </location>
</feature>
<dbReference type="Gene3D" id="2.40.128.20">
    <property type="match status" value="2"/>
</dbReference>
<dbReference type="GO" id="GO:0005576">
    <property type="term" value="C:extracellular region"/>
    <property type="evidence" value="ECO:0007669"/>
    <property type="project" value="UniProtKB-SubCell"/>
</dbReference>
<keyword evidence="6" id="KW-0812">Transmembrane</keyword>
<dbReference type="PANTHER" id="PTHR11967:SF2">
    <property type="entry name" value="ALPHA-1-ACID GLYCOPROTEIN 1"/>
    <property type="match status" value="1"/>
</dbReference>
<reference evidence="8" key="1">
    <citation type="submission" date="2022-07" db="EMBL/GenBank/DDBJ databases">
        <title>Chromosome-level genome of Muraenolepis orangiensis.</title>
        <authorList>
            <person name="Kim J."/>
        </authorList>
    </citation>
    <scope>NUCLEOTIDE SEQUENCE</scope>
    <source>
        <strain evidence="8">KU_S4_2022</strain>
        <tissue evidence="8">Muscle</tissue>
    </source>
</reference>
<feature type="region of interest" description="Disordered" evidence="5">
    <location>
        <begin position="335"/>
        <end position="374"/>
    </location>
</feature>
<comment type="caution">
    <text evidence="8">The sequence shown here is derived from an EMBL/GenBank/DDBJ whole genome shotgun (WGS) entry which is preliminary data.</text>
</comment>
<organism evidence="8 9">
    <name type="scientific">Muraenolepis orangiensis</name>
    <name type="common">Patagonian moray cod</name>
    <dbReference type="NCBI Taxonomy" id="630683"/>
    <lineage>
        <taxon>Eukaryota</taxon>
        <taxon>Metazoa</taxon>
        <taxon>Chordata</taxon>
        <taxon>Craniata</taxon>
        <taxon>Vertebrata</taxon>
        <taxon>Euteleostomi</taxon>
        <taxon>Actinopterygii</taxon>
        <taxon>Neopterygii</taxon>
        <taxon>Teleostei</taxon>
        <taxon>Neoteleostei</taxon>
        <taxon>Acanthomorphata</taxon>
        <taxon>Zeiogadaria</taxon>
        <taxon>Gadariae</taxon>
        <taxon>Gadiformes</taxon>
        <taxon>Muraenolepidoidei</taxon>
        <taxon>Muraenolepididae</taxon>
        <taxon>Muraenolepis</taxon>
    </lineage>
</organism>
<comment type="subcellular location">
    <subcellularLocation>
        <location evidence="1">Secreted</location>
    </subcellularLocation>
</comment>
<keyword evidence="6" id="KW-1133">Transmembrane helix</keyword>
<evidence type="ECO:0000256" key="2">
    <source>
        <dbReference type="ARBA" id="ARBA00022525"/>
    </source>
</evidence>
<sequence length="374" mass="41283">MSAQLAVALLALTSLCVASEPDCEELVKPLVLDSHSPIYGKWVLHVASWDQPGLKKDLATVKSSWVDLSASTDNGVMTIYWADRVNDDKCLQGVANATITGMTSHTTFNINGHTSYHDGKYYESCAECLLSEDTTLLPDGETKGRYLFLFTVLLFFLHLLLLLHAPTRALKMYACVAVLLLALTPLCVAFAPDCEELVKPFFPEDPNLVFGKWVYVMGSGDPMPYRKALDPMKSSWIELSPTEDSQLVTLRWGDHCFNRCIYGEVNATVSEVATTFRIYPPGSTVSIASRDQLPVIGTLRWSLASSPPGWPQCYGCLPLHPPARPLRLNSAARLPLAPGRPKEADEGSRQQLREAAAPERSRRHTRASMGYGPR</sequence>
<dbReference type="OrthoDB" id="8882947at2759"/>
<keyword evidence="4" id="KW-0325">Glycoprotein</keyword>
<feature type="signal peptide" evidence="7">
    <location>
        <begin position="1"/>
        <end position="18"/>
    </location>
</feature>
<name>A0A9Q0INJ4_9TELE</name>
<keyword evidence="9" id="KW-1185">Reference proteome</keyword>
<dbReference type="AlphaFoldDB" id="A0A9Q0INJ4"/>
<keyword evidence="2" id="KW-0964">Secreted</keyword>
<dbReference type="EMBL" id="JANIIK010000044">
    <property type="protein sequence ID" value="KAJ3604603.1"/>
    <property type="molecule type" value="Genomic_DNA"/>
</dbReference>